<dbReference type="NCBIfam" id="NF001159">
    <property type="entry name" value="PRK00150.1-3"/>
    <property type="match status" value="1"/>
</dbReference>
<dbReference type="InterPro" id="IPR023635">
    <property type="entry name" value="Peptide_deformylase"/>
</dbReference>
<dbReference type="InterPro" id="IPR036821">
    <property type="entry name" value="Peptide_deformylase_sf"/>
</dbReference>
<evidence type="ECO:0000256" key="4">
    <source>
        <dbReference type="ARBA" id="ARBA00022801"/>
    </source>
</evidence>
<evidence type="ECO:0000256" key="7">
    <source>
        <dbReference type="RuleBase" id="RU362111"/>
    </source>
</evidence>
<keyword evidence="4 7" id="KW-0378">Hydrolase</keyword>
<feature type="chain" id="PRO_5040240961" description="Peptide deformylase" evidence="8">
    <location>
        <begin position="26"/>
        <end position="241"/>
    </location>
</feature>
<keyword evidence="5 7" id="KW-0648">Protein biosynthesis</keyword>
<dbReference type="PRINTS" id="PR01576">
    <property type="entry name" value="PDEFORMYLASE"/>
</dbReference>
<organism evidence="9 10">
    <name type="scientific">Seminavis robusta</name>
    <dbReference type="NCBI Taxonomy" id="568900"/>
    <lineage>
        <taxon>Eukaryota</taxon>
        <taxon>Sar</taxon>
        <taxon>Stramenopiles</taxon>
        <taxon>Ochrophyta</taxon>
        <taxon>Bacillariophyta</taxon>
        <taxon>Bacillariophyceae</taxon>
        <taxon>Bacillariophycidae</taxon>
        <taxon>Naviculales</taxon>
        <taxon>Naviculaceae</taxon>
        <taxon>Seminavis</taxon>
    </lineage>
</organism>
<comment type="caution">
    <text evidence="9">The sequence shown here is derived from an EMBL/GenBank/DDBJ whole genome shotgun (WGS) entry which is preliminary data.</text>
</comment>
<evidence type="ECO:0000256" key="6">
    <source>
        <dbReference type="ARBA" id="ARBA00023004"/>
    </source>
</evidence>
<keyword evidence="3 7" id="KW-0479">Metal-binding</keyword>
<dbReference type="CDD" id="cd00487">
    <property type="entry name" value="Pep_deformylase"/>
    <property type="match status" value="1"/>
</dbReference>
<dbReference type="OrthoDB" id="276063at2759"/>
<evidence type="ECO:0000256" key="3">
    <source>
        <dbReference type="ARBA" id="ARBA00022723"/>
    </source>
</evidence>
<dbReference type="SUPFAM" id="SSF56420">
    <property type="entry name" value="Peptide deformylase"/>
    <property type="match status" value="1"/>
</dbReference>
<dbReference type="Pfam" id="PF01327">
    <property type="entry name" value="Pep_deformylase"/>
    <property type="match status" value="1"/>
</dbReference>
<name>A0A9N8DH91_9STRA</name>
<comment type="catalytic activity">
    <reaction evidence="7">
        <text>N-terminal N-formyl-L-methionyl-[peptide] + H2O = N-terminal L-methionyl-[peptide] + formate</text>
        <dbReference type="Rhea" id="RHEA:24420"/>
        <dbReference type="Rhea" id="RHEA-COMP:10639"/>
        <dbReference type="Rhea" id="RHEA-COMP:10640"/>
        <dbReference type="ChEBI" id="CHEBI:15377"/>
        <dbReference type="ChEBI" id="CHEBI:15740"/>
        <dbReference type="ChEBI" id="CHEBI:49298"/>
        <dbReference type="ChEBI" id="CHEBI:64731"/>
        <dbReference type="EC" id="3.5.1.88"/>
    </reaction>
</comment>
<evidence type="ECO:0000256" key="5">
    <source>
        <dbReference type="ARBA" id="ARBA00022917"/>
    </source>
</evidence>
<dbReference type="GO" id="GO:0046872">
    <property type="term" value="F:metal ion binding"/>
    <property type="evidence" value="ECO:0007669"/>
    <property type="project" value="UniProtKB-KW"/>
</dbReference>
<dbReference type="PANTHER" id="PTHR10458">
    <property type="entry name" value="PEPTIDE DEFORMYLASE"/>
    <property type="match status" value="1"/>
</dbReference>
<dbReference type="EMBL" id="CAICTM010000084">
    <property type="protein sequence ID" value="CAB9500495.1"/>
    <property type="molecule type" value="Genomic_DNA"/>
</dbReference>
<sequence length="241" mass="27280">MLVYTTVSMMLCSALFAGSSSRALAFQAAKFGFKRPMEILPPQTTRLFSKSLENEVDPGQVEGTDLRIVKYPHPSLRAENEEIQPSELKDGSIAQLAKEMFLYMYEAEGVGLAAPQVGVNKRFMVYNQSGDKTRWLDEIVMVNPRIVEYSEAKETDEEGCLSFPDMSGDVERSKWIKVEALNLRGKKLKRKFTGWEARIFQHEYDHLDGVVYIDRLSEKGKKEVQPVLDKLVDDFGEGGVL</sequence>
<gene>
    <name evidence="9" type="ORF">SEMRO_85_G045170.1</name>
</gene>
<dbReference type="FunFam" id="3.90.45.10:FF:000005">
    <property type="entry name" value="Peptide deformylase"/>
    <property type="match status" value="1"/>
</dbReference>
<dbReference type="GO" id="GO:0006412">
    <property type="term" value="P:translation"/>
    <property type="evidence" value="ECO:0007669"/>
    <property type="project" value="UniProtKB-KW"/>
</dbReference>
<evidence type="ECO:0000256" key="8">
    <source>
        <dbReference type="SAM" id="SignalP"/>
    </source>
</evidence>
<dbReference type="AlphaFoldDB" id="A0A9N8DH91"/>
<keyword evidence="6" id="KW-0408">Iron</keyword>
<protein>
    <recommendedName>
        <fullName evidence="2 7">Peptide deformylase</fullName>
        <ecNumber evidence="2 7">3.5.1.88</ecNumber>
    </recommendedName>
</protein>
<evidence type="ECO:0000256" key="2">
    <source>
        <dbReference type="ARBA" id="ARBA00012175"/>
    </source>
</evidence>
<proteinExistence type="inferred from homology"/>
<dbReference type="Gene3D" id="3.90.45.10">
    <property type="entry name" value="Peptide deformylase"/>
    <property type="match status" value="1"/>
</dbReference>
<keyword evidence="10" id="KW-1185">Reference proteome</keyword>
<dbReference type="GO" id="GO:0042586">
    <property type="term" value="F:peptide deformylase activity"/>
    <property type="evidence" value="ECO:0007669"/>
    <property type="project" value="UniProtKB-EC"/>
</dbReference>
<dbReference type="NCBIfam" id="TIGR00079">
    <property type="entry name" value="pept_deformyl"/>
    <property type="match status" value="1"/>
</dbReference>
<evidence type="ECO:0000313" key="10">
    <source>
        <dbReference type="Proteomes" id="UP001153069"/>
    </source>
</evidence>
<accession>A0A9N8DH91</accession>
<keyword evidence="8" id="KW-0732">Signal</keyword>
<dbReference type="EC" id="3.5.1.88" evidence="2 7"/>
<evidence type="ECO:0000256" key="1">
    <source>
        <dbReference type="ARBA" id="ARBA00010759"/>
    </source>
</evidence>
<feature type="signal peptide" evidence="8">
    <location>
        <begin position="1"/>
        <end position="25"/>
    </location>
</feature>
<comment type="function">
    <text evidence="7">Removes the formyl group from the N-terminal Met of newly synthesized proteins.</text>
</comment>
<dbReference type="Proteomes" id="UP001153069">
    <property type="component" value="Unassembled WGS sequence"/>
</dbReference>
<dbReference type="HAMAP" id="MF_00163">
    <property type="entry name" value="Pep_deformylase"/>
    <property type="match status" value="1"/>
</dbReference>
<comment type="similarity">
    <text evidence="1 7">Belongs to the polypeptide deformylase family.</text>
</comment>
<reference evidence="9" key="1">
    <citation type="submission" date="2020-06" db="EMBL/GenBank/DDBJ databases">
        <authorList>
            <consortium name="Plant Systems Biology data submission"/>
        </authorList>
    </citation>
    <scope>NUCLEOTIDE SEQUENCE</scope>
    <source>
        <strain evidence="9">D6</strain>
    </source>
</reference>
<dbReference type="PANTHER" id="PTHR10458:SF22">
    <property type="entry name" value="PEPTIDE DEFORMYLASE"/>
    <property type="match status" value="1"/>
</dbReference>
<evidence type="ECO:0000313" key="9">
    <source>
        <dbReference type="EMBL" id="CAB9500495.1"/>
    </source>
</evidence>